<proteinExistence type="inferred from homology"/>
<keyword evidence="9 12" id="KW-1133">Transmembrane helix</keyword>
<dbReference type="AlphaFoldDB" id="A0ABD1D7W8"/>
<evidence type="ECO:0000256" key="3">
    <source>
        <dbReference type="ARBA" id="ARBA00004236"/>
    </source>
</evidence>
<dbReference type="PANTHER" id="PTHR23085">
    <property type="entry name" value="GH28348P"/>
    <property type="match status" value="1"/>
</dbReference>
<evidence type="ECO:0000256" key="10">
    <source>
        <dbReference type="ARBA" id="ARBA00023136"/>
    </source>
</evidence>
<organism evidence="13 14">
    <name type="scientific">Culex pipiens pipiens</name>
    <name type="common">Northern house mosquito</name>
    <dbReference type="NCBI Taxonomy" id="38569"/>
    <lineage>
        <taxon>Eukaryota</taxon>
        <taxon>Metazoa</taxon>
        <taxon>Ecdysozoa</taxon>
        <taxon>Arthropoda</taxon>
        <taxon>Hexapoda</taxon>
        <taxon>Insecta</taxon>
        <taxon>Pterygota</taxon>
        <taxon>Neoptera</taxon>
        <taxon>Endopterygota</taxon>
        <taxon>Diptera</taxon>
        <taxon>Nematocera</taxon>
        <taxon>Culicoidea</taxon>
        <taxon>Culicidae</taxon>
        <taxon>Culicinae</taxon>
        <taxon>Culicini</taxon>
        <taxon>Culex</taxon>
        <taxon>Culex</taxon>
    </lineage>
</organism>
<dbReference type="PANTHER" id="PTHR23085:SF16">
    <property type="entry name" value="GH28348P"/>
    <property type="match status" value="1"/>
</dbReference>
<dbReference type="GO" id="GO:0005789">
    <property type="term" value="C:endoplasmic reticulum membrane"/>
    <property type="evidence" value="ECO:0007669"/>
    <property type="project" value="UniProtKB-SubCell"/>
</dbReference>
<evidence type="ECO:0000313" key="13">
    <source>
        <dbReference type="EMBL" id="KAL1395733.1"/>
    </source>
</evidence>
<evidence type="ECO:0000313" key="14">
    <source>
        <dbReference type="Proteomes" id="UP001562425"/>
    </source>
</evidence>
<name>A0ABD1D7W8_CULPP</name>
<dbReference type="SMART" id="SM00698">
    <property type="entry name" value="MORN"/>
    <property type="match status" value="1"/>
</dbReference>
<gene>
    <name evidence="13" type="ORF">pipiens_011034</name>
</gene>
<keyword evidence="6 12" id="KW-0812">Transmembrane</keyword>
<dbReference type="GO" id="GO:0005886">
    <property type="term" value="C:plasma membrane"/>
    <property type="evidence" value="ECO:0007669"/>
    <property type="project" value="UniProtKB-SubCell"/>
</dbReference>
<comment type="caution">
    <text evidence="13">The sequence shown here is derived from an EMBL/GenBank/DDBJ whole genome shotgun (WGS) entry which is preliminary data.</text>
</comment>
<evidence type="ECO:0000256" key="7">
    <source>
        <dbReference type="ARBA" id="ARBA00022737"/>
    </source>
</evidence>
<keyword evidence="8" id="KW-0256">Endoplasmic reticulum</keyword>
<dbReference type="InterPro" id="IPR003409">
    <property type="entry name" value="MORN"/>
</dbReference>
<dbReference type="Pfam" id="PF02493">
    <property type="entry name" value="MORN"/>
    <property type="match status" value="1"/>
</dbReference>
<evidence type="ECO:0000256" key="4">
    <source>
        <dbReference type="ARBA" id="ARBA00008599"/>
    </source>
</evidence>
<keyword evidence="5" id="KW-1003">Cell membrane</keyword>
<comment type="subcellular location">
    <subcellularLocation>
        <location evidence="3">Cell membrane</location>
    </subcellularLocation>
    <subcellularLocation>
        <location evidence="2">Endomembrane system</location>
        <topology evidence="2">Peripheral membrane protein</topology>
    </subcellularLocation>
    <subcellularLocation>
        <location evidence="1">Endoplasmic reticulum membrane</location>
        <topology evidence="1">Single-pass type IV membrane protein</topology>
    </subcellularLocation>
</comment>
<accession>A0ABD1D7W8</accession>
<evidence type="ECO:0000256" key="8">
    <source>
        <dbReference type="ARBA" id="ARBA00022824"/>
    </source>
</evidence>
<keyword evidence="14" id="KW-1185">Reference proteome</keyword>
<dbReference type="EMBL" id="JBEHCU010007015">
    <property type="protein sequence ID" value="KAL1395733.1"/>
    <property type="molecule type" value="Genomic_DNA"/>
</dbReference>
<reference evidence="13 14" key="1">
    <citation type="submission" date="2024-05" db="EMBL/GenBank/DDBJ databases">
        <title>Culex pipiens pipiens assembly and annotation.</title>
        <authorList>
            <person name="Alout H."/>
            <person name="Durand T."/>
        </authorList>
    </citation>
    <scope>NUCLEOTIDE SEQUENCE [LARGE SCALE GENOMIC DNA]</scope>
    <source>
        <strain evidence="13">HA-2024</strain>
        <tissue evidence="13">Whole body</tissue>
    </source>
</reference>
<dbReference type="Proteomes" id="UP001562425">
    <property type="component" value="Unassembled WGS sequence"/>
</dbReference>
<evidence type="ECO:0000256" key="2">
    <source>
        <dbReference type="ARBA" id="ARBA00004184"/>
    </source>
</evidence>
<sequence>MDLALKPEADGFTEASGRKGLRDATVFDKAYHQQPDTKEHGPMVCRTATDQKHMQMEEATKANGYAACDMAMVNEGGNNQAPAPDPAEKRNHRIDDARGGFVLKAKSDEPPARRNSLVEKTKKGLLSGLKIRKQRSTGDLEKRGTGSGSIRSTASITSWLSTESSQSGMTNKSVHTDSNASFIVEDEQLDGSVIETYMGEWKNDKRSGYGISERSDGLKYEATARGKAELADVAADHARMDSDLAIQMAREFAPDFKPQLLERFERMKRDRIKPAMDYTVKQPPSWNEMPWYQEDEDEDYLLYSPALLARRASESWIDSPPVESIPVNTTLQRKKSLPDVQQLPFATSTMSREEVSLLGSARREEVRRQIDESERLKANPLLYLVSPKVKDWFSRQQLVMLVLIINIALAIMFFKMLT</sequence>
<dbReference type="InterPro" id="IPR017191">
    <property type="entry name" value="Junctophilin"/>
</dbReference>
<feature type="transmembrane region" description="Helical" evidence="12">
    <location>
        <begin position="398"/>
        <end position="417"/>
    </location>
</feature>
<keyword evidence="7" id="KW-0677">Repeat</keyword>
<evidence type="ECO:0000256" key="5">
    <source>
        <dbReference type="ARBA" id="ARBA00022475"/>
    </source>
</evidence>
<keyword evidence="10 12" id="KW-0472">Membrane</keyword>
<protein>
    <recommendedName>
        <fullName evidence="15">Junctophilin</fullName>
    </recommendedName>
</protein>
<evidence type="ECO:0000256" key="12">
    <source>
        <dbReference type="SAM" id="Phobius"/>
    </source>
</evidence>
<evidence type="ECO:0008006" key="15">
    <source>
        <dbReference type="Google" id="ProtNLM"/>
    </source>
</evidence>
<evidence type="ECO:0000256" key="1">
    <source>
        <dbReference type="ARBA" id="ARBA00004163"/>
    </source>
</evidence>
<evidence type="ECO:0000256" key="6">
    <source>
        <dbReference type="ARBA" id="ARBA00022692"/>
    </source>
</evidence>
<comment type="similarity">
    <text evidence="4">Belongs to the junctophilin family.</text>
</comment>
<evidence type="ECO:0000256" key="9">
    <source>
        <dbReference type="ARBA" id="ARBA00022989"/>
    </source>
</evidence>
<feature type="region of interest" description="Disordered" evidence="11">
    <location>
        <begin position="128"/>
        <end position="154"/>
    </location>
</feature>
<evidence type="ECO:0000256" key="11">
    <source>
        <dbReference type="SAM" id="MobiDB-lite"/>
    </source>
</evidence>